<feature type="region of interest" description="Disordered" evidence="1">
    <location>
        <begin position="22"/>
        <end position="205"/>
    </location>
</feature>
<keyword evidence="3" id="KW-1185">Reference proteome</keyword>
<sequence length="205" mass="21215">MAGCGLSEDTFFSSFFPNYGSSWETPSSQHKLSSLQGLSRPSGAQSATDTYPAPTSQPSGNPRKEAGARTLPPEQLRAKPRNSSATFFKSPRAPRPCAPGARPPARPPVAPRGCGAASPPRWALPPPPLPPGPEPPLPLKWLQSQVEASPDPAEGGGQRGCSGAQNPAPPSARTDTPPPHTLNFDDCAMQSGCIVPSTLPPAAGL</sequence>
<feature type="compositionally biased region" description="Pro residues" evidence="1">
    <location>
        <begin position="93"/>
        <end position="110"/>
    </location>
</feature>
<feature type="compositionally biased region" description="Low complexity" evidence="1">
    <location>
        <begin position="111"/>
        <end position="121"/>
    </location>
</feature>
<feature type="compositionally biased region" description="Polar residues" evidence="1">
    <location>
        <begin position="22"/>
        <end position="60"/>
    </location>
</feature>
<dbReference type="EMBL" id="OY882858">
    <property type="protein sequence ID" value="CAK6433261.1"/>
    <property type="molecule type" value="Genomic_DNA"/>
</dbReference>
<dbReference type="Proteomes" id="UP001314169">
    <property type="component" value="Chromosome 1"/>
</dbReference>
<evidence type="ECO:0000313" key="3">
    <source>
        <dbReference type="Proteomes" id="UP001314169"/>
    </source>
</evidence>
<evidence type="ECO:0000313" key="2">
    <source>
        <dbReference type="EMBL" id="CAK6433261.1"/>
    </source>
</evidence>
<evidence type="ECO:0000256" key="1">
    <source>
        <dbReference type="SAM" id="MobiDB-lite"/>
    </source>
</evidence>
<name>A0ABN9Z4I6_PIPNA</name>
<proteinExistence type="predicted"/>
<gene>
    <name evidence="2" type="ORF">MPIPNATIZW_LOCUS1567</name>
</gene>
<reference evidence="2" key="1">
    <citation type="submission" date="2023-12" db="EMBL/GenBank/DDBJ databases">
        <authorList>
            <person name="Brown T."/>
        </authorList>
    </citation>
    <scope>NUCLEOTIDE SEQUENCE</scope>
</reference>
<accession>A0ABN9Z4I6</accession>
<feature type="compositionally biased region" description="Pro residues" evidence="1">
    <location>
        <begin position="122"/>
        <end position="138"/>
    </location>
</feature>
<protein>
    <submittedName>
        <fullName evidence="2">Uncharacterized protein</fullName>
    </submittedName>
</protein>
<organism evidence="2 3">
    <name type="scientific">Pipistrellus nathusii</name>
    <name type="common">Nathusius' pipistrelle</name>
    <dbReference type="NCBI Taxonomy" id="59473"/>
    <lineage>
        <taxon>Eukaryota</taxon>
        <taxon>Metazoa</taxon>
        <taxon>Chordata</taxon>
        <taxon>Craniata</taxon>
        <taxon>Vertebrata</taxon>
        <taxon>Euteleostomi</taxon>
        <taxon>Mammalia</taxon>
        <taxon>Eutheria</taxon>
        <taxon>Laurasiatheria</taxon>
        <taxon>Chiroptera</taxon>
        <taxon>Yangochiroptera</taxon>
        <taxon>Vespertilionidae</taxon>
        <taxon>Pipistrellus</taxon>
    </lineage>
</organism>